<name>A0A5N6JP01_MONLA</name>
<accession>A0A5N6JP01</accession>
<sequence length="931" mass="103717">MNWTGGRLQRHSGKSSRGGGALTNRQKEHFAKVKANLRSGCQKNSPAKWSIFDRSSASQSKSQGQRLESHSSSGRNYEHGLRGKSEKSEYERERWDESEEHDQNPALVPFCRESKARYGNNHSPSVEIVQRSLLLQDLYNATPSPLRIKHQPAVSPKLGDNPQNYETQEPKEESMEEKRRKLLSRGDWVGLSIRRLPQTRFNFPKNDGDIGRRRIVKDGHKAIYSNFQTRISSPFAARKIQMCEQEEENIGARAKSDVRIRIGDRVIPPGISSSSRQSKAVGQSTPHMMHRIFRSDEMLLDDEYITEDCDNLKSDRVLSAFKARAHVSGGQQNSEMSFPSSGDQNAAYAQKPQQEPKTLERVPLITTNIGETPHKRNGEYSTFPGTAENSVCEMNQPIPRRLAKHSVLNLGSPNCNSSVIAQVGGVKCVVPRDEVVDNETWEVWMASSTGSTEYHGYDHEGEGGFGERNVSISPGISAIPTFRSNIYSGSRSDDDNSGQYEQAESWEGCESSMIQEYIEISEGNATQTREANCISNNEVRSGFDSYSQPLSTEYGKVLDEIGVPEAADKYYNEGDILIEPQCTPSSQRTSSSISWNPPFSQSPSMTGPYQHNVIENLQTKTSRLQHGPVVASQSIYPDDTLLQQEEGFLLKSGHKPGKINDFSAKCVQRETDQNELWMRFVFDEDSEDDGIPAKNITSTRTGLGTSRGKPPSYGNFDMTFSHSSVIDEKREGKPSPASSTFVHNSVDTENSLQPRYFAPTQSRAMRQNLQLGENGAVEEDISQFSEFSTSVPQFKESCSPPMPSARARNTLYIEKQYRVNRDSNTENYASVVPPINSYISKLNSAPSSEPESVSMVAVPGSQMDISGSTLMGSFLGRQRKVIFTRPQPFVGFRANAQSSSPDRTIHVGGVQTKKEISDDYGMTLAEEIEDD</sequence>
<feature type="region of interest" description="Disordered" evidence="1">
    <location>
        <begin position="326"/>
        <end position="362"/>
    </location>
</feature>
<dbReference type="AlphaFoldDB" id="A0A5N6JP01"/>
<feature type="compositionally biased region" description="Polar residues" evidence="1">
    <location>
        <begin position="39"/>
        <end position="75"/>
    </location>
</feature>
<feature type="region of interest" description="Disordered" evidence="1">
    <location>
        <begin position="266"/>
        <end position="286"/>
    </location>
</feature>
<dbReference type="Proteomes" id="UP000326757">
    <property type="component" value="Unassembled WGS sequence"/>
</dbReference>
<feature type="compositionally biased region" description="Polar residues" evidence="1">
    <location>
        <begin position="329"/>
        <end position="344"/>
    </location>
</feature>
<protein>
    <submittedName>
        <fullName evidence="2">Uncharacterized protein</fullName>
    </submittedName>
</protein>
<feature type="compositionally biased region" description="Basic and acidic residues" evidence="1">
    <location>
        <begin position="76"/>
        <end position="95"/>
    </location>
</feature>
<evidence type="ECO:0000313" key="3">
    <source>
        <dbReference type="Proteomes" id="UP000326757"/>
    </source>
</evidence>
<feature type="region of interest" description="Disordered" evidence="1">
    <location>
        <begin position="691"/>
        <end position="716"/>
    </location>
</feature>
<feature type="region of interest" description="Disordered" evidence="1">
    <location>
        <begin position="1"/>
        <end position="107"/>
    </location>
</feature>
<feature type="compositionally biased region" description="Low complexity" evidence="1">
    <location>
        <begin position="697"/>
        <end position="708"/>
    </location>
</feature>
<dbReference type="EMBL" id="VIGI01000018">
    <property type="protein sequence ID" value="KAB8290222.1"/>
    <property type="molecule type" value="Genomic_DNA"/>
</dbReference>
<feature type="compositionally biased region" description="Polar residues" evidence="1">
    <location>
        <begin position="271"/>
        <end position="286"/>
    </location>
</feature>
<comment type="caution">
    <text evidence="2">The sequence shown here is derived from an EMBL/GenBank/DDBJ whole genome shotgun (WGS) entry which is preliminary data.</text>
</comment>
<keyword evidence="3" id="KW-1185">Reference proteome</keyword>
<feature type="compositionally biased region" description="Basic and acidic residues" evidence="1">
    <location>
        <begin position="168"/>
        <end position="178"/>
    </location>
</feature>
<feature type="region of interest" description="Disordered" evidence="1">
    <location>
        <begin position="147"/>
        <end position="178"/>
    </location>
</feature>
<evidence type="ECO:0000313" key="2">
    <source>
        <dbReference type="EMBL" id="KAB8290222.1"/>
    </source>
</evidence>
<organism evidence="2 3">
    <name type="scientific">Monilinia laxa</name>
    <name type="common">Brown rot fungus</name>
    <name type="synonym">Sclerotinia laxa</name>
    <dbReference type="NCBI Taxonomy" id="61186"/>
    <lineage>
        <taxon>Eukaryota</taxon>
        <taxon>Fungi</taxon>
        <taxon>Dikarya</taxon>
        <taxon>Ascomycota</taxon>
        <taxon>Pezizomycotina</taxon>
        <taxon>Leotiomycetes</taxon>
        <taxon>Helotiales</taxon>
        <taxon>Sclerotiniaceae</taxon>
        <taxon>Monilinia</taxon>
    </lineage>
</organism>
<evidence type="ECO:0000256" key="1">
    <source>
        <dbReference type="SAM" id="MobiDB-lite"/>
    </source>
</evidence>
<dbReference type="OrthoDB" id="5426563at2759"/>
<gene>
    <name evidence="2" type="ORF">EYC80_011091</name>
</gene>
<proteinExistence type="predicted"/>
<reference evidence="2 3" key="1">
    <citation type="submission" date="2019-06" db="EMBL/GenBank/DDBJ databases">
        <title>Genome Sequence of the Brown Rot Fungal Pathogen Monilinia laxa.</title>
        <authorList>
            <person name="De Miccolis Angelini R.M."/>
            <person name="Landi L."/>
            <person name="Abate D."/>
            <person name="Pollastro S."/>
            <person name="Romanazzi G."/>
            <person name="Faretra F."/>
        </authorList>
    </citation>
    <scope>NUCLEOTIDE SEQUENCE [LARGE SCALE GENOMIC DNA]</scope>
    <source>
        <strain evidence="2 3">Mlax316</strain>
    </source>
</reference>